<dbReference type="Proteomes" id="UP000266673">
    <property type="component" value="Unassembled WGS sequence"/>
</dbReference>
<reference evidence="1 2" key="1">
    <citation type="submission" date="2018-06" db="EMBL/GenBank/DDBJ databases">
        <title>Comparative genomics reveals the genomic features of Rhizophagus irregularis, R. cerebriforme, R. diaphanum and Gigaspora rosea, and their symbiotic lifestyle signature.</title>
        <authorList>
            <person name="Morin E."/>
            <person name="San Clemente H."/>
            <person name="Chen E.C.H."/>
            <person name="De La Providencia I."/>
            <person name="Hainaut M."/>
            <person name="Kuo A."/>
            <person name="Kohler A."/>
            <person name="Murat C."/>
            <person name="Tang N."/>
            <person name="Roy S."/>
            <person name="Loubradou J."/>
            <person name="Henrissat B."/>
            <person name="Grigoriev I.V."/>
            <person name="Corradi N."/>
            <person name="Roux C."/>
            <person name="Martin F.M."/>
        </authorList>
    </citation>
    <scope>NUCLEOTIDE SEQUENCE [LARGE SCALE GENOMIC DNA]</scope>
    <source>
        <strain evidence="1 2">DAOM 194757</strain>
    </source>
</reference>
<dbReference type="AlphaFoldDB" id="A0A397VS74"/>
<proteinExistence type="predicted"/>
<dbReference type="EMBL" id="QKWP01000176">
    <property type="protein sequence ID" value="RIB25394.1"/>
    <property type="molecule type" value="Genomic_DNA"/>
</dbReference>
<sequence length="474" mass="54550">MNLMRRYEDSAKRKVKKIKIKGINKALICYKNACDTDMDEKYMDEANSEYVEREKAIAEPKLEKEDRLVLDPGKIINENAAVGLGEIVEKNDIEGDELNIEEVFDYCDKSAGMDYEDEIIQVDKKRKSNIPGVGCVNYDDFEANGNNEAREVDRMAKTSIQKKSKKELDFEARYQGDDRGGCVKKELNNRGLIDFDIETRKTAFDEYDIPVVSDDNNMISSNQGKDDEGMSSMIESDPKVARHDKEAMMEKMSGEKYKGSGKTNELLKRVLKVLMKDDTLNNVNDKIRKAEINQHNIPEVIDEIERNDDNRLNDTFETREAEISKNDIPDHGVENVDNRDKAPDSRAKINDIRMKNIIETHNDIKEKYLHEYGFLMKNLAMMNFVQTFDRGRVLLDNLLKIMELWGLFLQIMMERRSCLCWKLRGRSSWGSSSCHDDLQYAVNLHRMKGKANNRSEVIAYGARDRSGADQGEIA</sequence>
<comment type="caution">
    <text evidence="1">The sequence shown here is derived from an EMBL/GenBank/DDBJ whole genome shotgun (WGS) entry which is preliminary data.</text>
</comment>
<evidence type="ECO:0000313" key="2">
    <source>
        <dbReference type="Proteomes" id="UP000266673"/>
    </source>
</evidence>
<name>A0A397VS74_9GLOM</name>
<protein>
    <submittedName>
        <fullName evidence="1">Uncharacterized protein</fullName>
    </submittedName>
</protein>
<organism evidence="1 2">
    <name type="scientific">Gigaspora rosea</name>
    <dbReference type="NCBI Taxonomy" id="44941"/>
    <lineage>
        <taxon>Eukaryota</taxon>
        <taxon>Fungi</taxon>
        <taxon>Fungi incertae sedis</taxon>
        <taxon>Mucoromycota</taxon>
        <taxon>Glomeromycotina</taxon>
        <taxon>Glomeromycetes</taxon>
        <taxon>Diversisporales</taxon>
        <taxon>Gigasporaceae</taxon>
        <taxon>Gigaspora</taxon>
    </lineage>
</organism>
<dbReference type="OrthoDB" id="10680382at2759"/>
<keyword evidence="2" id="KW-1185">Reference proteome</keyword>
<evidence type="ECO:0000313" key="1">
    <source>
        <dbReference type="EMBL" id="RIB25394.1"/>
    </source>
</evidence>
<accession>A0A397VS74</accession>
<gene>
    <name evidence="1" type="ORF">C2G38_2031090</name>
</gene>